<comment type="caution">
    <text evidence="2">The sequence shown here is derived from an EMBL/GenBank/DDBJ whole genome shotgun (WGS) entry which is preliminary data.</text>
</comment>
<dbReference type="InterPro" id="IPR010982">
    <property type="entry name" value="Lambda_DNA-bd_dom_sf"/>
</dbReference>
<name>A0ABW2KPL5_9ACTN</name>
<dbReference type="Proteomes" id="UP001596540">
    <property type="component" value="Unassembled WGS sequence"/>
</dbReference>
<dbReference type="SMART" id="SM00530">
    <property type="entry name" value="HTH_XRE"/>
    <property type="match status" value="1"/>
</dbReference>
<evidence type="ECO:0000313" key="3">
    <source>
        <dbReference type="Proteomes" id="UP001596540"/>
    </source>
</evidence>
<evidence type="ECO:0000313" key="2">
    <source>
        <dbReference type="EMBL" id="MFC7331360.1"/>
    </source>
</evidence>
<gene>
    <name evidence="2" type="ORF">ACFQRF_26820</name>
</gene>
<dbReference type="CDD" id="cd00093">
    <property type="entry name" value="HTH_XRE"/>
    <property type="match status" value="1"/>
</dbReference>
<dbReference type="InterPro" id="IPR001387">
    <property type="entry name" value="Cro/C1-type_HTH"/>
</dbReference>
<feature type="domain" description="HTH cro/C1-type" evidence="1">
    <location>
        <begin position="13"/>
        <end position="67"/>
    </location>
</feature>
<protein>
    <submittedName>
        <fullName evidence="2">Helix-turn-helix domain-containing protein</fullName>
    </submittedName>
</protein>
<keyword evidence="3" id="KW-1185">Reference proteome</keyword>
<reference evidence="3" key="1">
    <citation type="journal article" date="2019" name="Int. J. Syst. Evol. Microbiol.">
        <title>The Global Catalogue of Microorganisms (GCM) 10K type strain sequencing project: providing services to taxonomists for standard genome sequencing and annotation.</title>
        <authorList>
            <consortium name="The Broad Institute Genomics Platform"/>
            <consortium name="The Broad Institute Genome Sequencing Center for Infectious Disease"/>
            <person name="Wu L."/>
            <person name="Ma J."/>
        </authorList>
    </citation>
    <scope>NUCLEOTIDE SEQUENCE [LARGE SCALE GENOMIC DNA]</scope>
    <source>
        <strain evidence="3">CGMCC 4.7382</strain>
    </source>
</reference>
<dbReference type="Pfam" id="PF01381">
    <property type="entry name" value="HTH_3"/>
    <property type="match status" value="1"/>
</dbReference>
<dbReference type="Gene3D" id="1.10.260.40">
    <property type="entry name" value="lambda repressor-like DNA-binding domains"/>
    <property type="match status" value="1"/>
</dbReference>
<organism evidence="2 3">
    <name type="scientific">Marinactinospora rubrisoli</name>
    <dbReference type="NCBI Taxonomy" id="2715399"/>
    <lineage>
        <taxon>Bacteria</taxon>
        <taxon>Bacillati</taxon>
        <taxon>Actinomycetota</taxon>
        <taxon>Actinomycetes</taxon>
        <taxon>Streptosporangiales</taxon>
        <taxon>Nocardiopsidaceae</taxon>
        <taxon>Marinactinospora</taxon>
    </lineage>
</organism>
<proteinExistence type="predicted"/>
<evidence type="ECO:0000259" key="1">
    <source>
        <dbReference type="PROSITE" id="PS50943"/>
    </source>
</evidence>
<dbReference type="SUPFAM" id="SSF47413">
    <property type="entry name" value="lambda repressor-like DNA-binding domains"/>
    <property type="match status" value="1"/>
</dbReference>
<accession>A0ABW2KPL5</accession>
<dbReference type="EMBL" id="JBHTBH010000020">
    <property type="protein sequence ID" value="MFC7331360.1"/>
    <property type="molecule type" value="Genomic_DNA"/>
</dbReference>
<dbReference type="RefSeq" id="WP_379874159.1">
    <property type="nucleotide sequence ID" value="NZ_JBHTBH010000020.1"/>
</dbReference>
<dbReference type="PROSITE" id="PS50943">
    <property type="entry name" value="HTH_CROC1"/>
    <property type="match status" value="1"/>
</dbReference>
<sequence length="398" mass="43579">MPNEDPATTGQRIARARKLRGVTQLGLAARCRYSRSQIAKVESGARIATPGFVAQVAAALGVTTAELYGQPYAGQEAVHAHVTAIREVLAYVDVPPELDAAPRPLEELARESAVVARHLQQAQHTKAGALLPALLEELAVHVAEAGEPRAWQVLHRAQVLTLRLTRKLGHADLADYIAERARVSAAAAADPHLEAMLTQRRTLMMMDRAQWRPALASLEHALRRVDEHRPDAAEVLGAIRLRQAVIAARAGRATDAWDHFAQAQEIDVRAGERAAAGQRVLRDAHGTTFTSGNIGVHGAAVAVELRDYDEVVKREPAPQLLADLIPERRAHHSIDMARALVEARLPADALRHITTAESLAPEMVRYHPTARTVVEHLVDMHNALPAPLRRLQRRMRVI</sequence>